<keyword evidence="3" id="KW-0479">Metal-binding</keyword>
<keyword evidence="6" id="KW-0482">Metalloprotease</keyword>
<keyword evidence="5" id="KW-0862">Zinc</keyword>
<protein>
    <recommendedName>
        <fullName evidence="7">Peptidase M16 N-terminal domain-containing protein</fullName>
    </recommendedName>
</protein>
<dbReference type="EMBL" id="JAYMYR010000003">
    <property type="protein sequence ID" value="KAK7371768.1"/>
    <property type="molecule type" value="Genomic_DNA"/>
</dbReference>
<proteinExistence type="inferred from homology"/>
<sequence>MCVGMGSFSDPNEAQNTWSSWGVMNFQMKTRSVWLCDVLLIHVYSYLSKHGGSSNAYTETEYTCYHFEVKREFLKGALKRFSQFFISPLVKMEAMEQEVLAPDSDQVWVMQSGFFEKETMLLLLILCRGKWVTLSKQLIFGFLGEIWFERFKCGSRCLHVVFLDLLDSNV</sequence>
<dbReference type="InterPro" id="IPR011765">
    <property type="entry name" value="Pept_M16_N"/>
</dbReference>
<dbReference type="Gene3D" id="3.30.830.10">
    <property type="entry name" value="Metalloenzyme, LuxS/M16 peptidase-like"/>
    <property type="match status" value="1"/>
</dbReference>
<keyword evidence="4" id="KW-0378">Hydrolase</keyword>
<evidence type="ECO:0000256" key="1">
    <source>
        <dbReference type="ARBA" id="ARBA00007261"/>
    </source>
</evidence>
<accession>A0AAN9NLD0</accession>
<evidence type="ECO:0000256" key="5">
    <source>
        <dbReference type="ARBA" id="ARBA00022833"/>
    </source>
</evidence>
<dbReference type="Proteomes" id="UP001374584">
    <property type="component" value="Unassembled WGS sequence"/>
</dbReference>
<dbReference type="PANTHER" id="PTHR43690">
    <property type="entry name" value="NARDILYSIN"/>
    <property type="match status" value="1"/>
</dbReference>
<keyword evidence="2" id="KW-0645">Protease</keyword>
<gene>
    <name evidence="8" type="ORF">VNO80_05133</name>
</gene>
<comment type="similarity">
    <text evidence="1">Belongs to the peptidase M16 family.</text>
</comment>
<dbReference type="GO" id="GO:0046872">
    <property type="term" value="F:metal ion binding"/>
    <property type="evidence" value="ECO:0007669"/>
    <property type="project" value="UniProtKB-KW"/>
</dbReference>
<comment type="caution">
    <text evidence="8">The sequence shown here is derived from an EMBL/GenBank/DDBJ whole genome shotgun (WGS) entry which is preliminary data.</text>
</comment>
<dbReference type="Pfam" id="PF00675">
    <property type="entry name" value="Peptidase_M16"/>
    <property type="match status" value="1"/>
</dbReference>
<reference evidence="8 9" key="1">
    <citation type="submission" date="2024-01" db="EMBL/GenBank/DDBJ databases">
        <title>The genomes of 5 underutilized Papilionoideae crops provide insights into root nodulation and disease resistanc.</title>
        <authorList>
            <person name="Jiang F."/>
        </authorList>
    </citation>
    <scope>NUCLEOTIDE SEQUENCE [LARGE SCALE GENOMIC DNA]</scope>
    <source>
        <strain evidence="8">JINMINGXINNONG_FW02</strain>
        <tissue evidence="8">Leaves</tissue>
    </source>
</reference>
<dbReference type="PANTHER" id="PTHR43690:SF18">
    <property type="entry name" value="INSULIN-DEGRADING ENZYME-RELATED"/>
    <property type="match status" value="1"/>
</dbReference>
<evidence type="ECO:0000256" key="3">
    <source>
        <dbReference type="ARBA" id="ARBA00022723"/>
    </source>
</evidence>
<evidence type="ECO:0000256" key="2">
    <source>
        <dbReference type="ARBA" id="ARBA00022670"/>
    </source>
</evidence>
<dbReference type="AlphaFoldDB" id="A0AAN9NLD0"/>
<name>A0AAN9NLD0_PHACN</name>
<dbReference type="GO" id="GO:0008237">
    <property type="term" value="F:metallopeptidase activity"/>
    <property type="evidence" value="ECO:0007669"/>
    <property type="project" value="UniProtKB-KW"/>
</dbReference>
<evidence type="ECO:0000259" key="7">
    <source>
        <dbReference type="Pfam" id="PF00675"/>
    </source>
</evidence>
<evidence type="ECO:0000313" key="9">
    <source>
        <dbReference type="Proteomes" id="UP001374584"/>
    </source>
</evidence>
<dbReference type="InterPro" id="IPR011249">
    <property type="entry name" value="Metalloenz_LuxS/M16"/>
</dbReference>
<keyword evidence="9" id="KW-1185">Reference proteome</keyword>
<dbReference type="GO" id="GO:0006508">
    <property type="term" value="P:proteolysis"/>
    <property type="evidence" value="ECO:0007669"/>
    <property type="project" value="UniProtKB-KW"/>
</dbReference>
<organism evidence="8 9">
    <name type="scientific">Phaseolus coccineus</name>
    <name type="common">Scarlet runner bean</name>
    <name type="synonym">Phaseolus multiflorus</name>
    <dbReference type="NCBI Taxonomy" id="3886"/>
    <lineage>
        <taxon>Eukaryota</taxon>
        <taxon>Viridiplantae</taxon>
        <taxon>Streptophyta</taxon>
        <taxon>Embryophyta</taxon>
        <taxon>Tracheophyta</taxon>
        <taxon>Spermatophyta</taxon>
        <taxon>Magnoliopsida</taxon>
        <taxon>eudicotyledons</taxon>
        <taxon>Gunneridae</taxon>
        <taxon>Pentapetalae</taxon>
        <taxon>rosids</taxon>
        <taxon>fabids</taxon>
        <taxon>Fabales</taxon>
        <taxon>Fabaceae</taxon>
        <taxon>Papilionoideae</taxon>
        <taxon>50 kb inversion clade</taxon>
        <taxon>NPAAA clade</taxon>
        <taxon>indigoferoid/millettioid clade</taxon>
        <taxon>Phaseoleae</taxon>
        <taxon>Phaseolus</taxon>
    </lineage>
</organism>
<evidence type="ECO:0000313" key="8">
    <source>
        <dbReference type="EMBL" id="KAK7371768.1"/>
    </source>
</evidence>
<dbReference type="GO" id="GO:0005829">
    <property type="term" value="C:cytosol"/>
    <property type="evidence" value="ECO:0007669"/>
    <property type="project" value="TreeGrafter"/>
</dbReference>
<dbReference type="InterPro" id="IPR050626">
    <property type="entry name" value="Peptidase_M16"/>
</dbReference>
<evidence type="ECO:0000256" key="6">
    <source>
        <dbReference type="ARBA" id="ARBA00023049"/>
    </source>
</evidence>
<dbReference type="SUPFAM" id="SSF63411">
    <property type="entry name" value="LuxS/MPP-like metallohydrolase"/>
    <property type="match status" value="1"/>
</dbReference>
<feature type="domain" description="Peptidase M16 N-terminal" evidence="7">
    <location>
        <begin position="44"/>
        <end position="101"/>
    </location>
</feature>
<evidence type="ECO:0000256" key="4">
    <source>
        <dbReference type="ARBA" id="ARBA00022801"/>
    </source>
</evidence>